<feature type="domain" description="SnoaL-like" evidence="1">
    <location>
        <begin position="5"/>
        <end position="121"/>
    </location>
</feature>
<dbReference type="Proteomes" id="UP000830116">
    <property type="component" value="Chromosome"/>
</dbReference>
<dbReference type="InterPro" id="IPR046860">
    <property type="entry name" value="SnoaL_5"/>
</dbReference>
<dbReference type="InterPro" id="IPR032710">
    <property type="entry name" value="NTF2-like_dom_sf"/>
</dbReference>
<organism evidence="2 3">
    <name type="scientific">Bdellovibrio reynosensis</name>
    <dbReference type="NCBI Taxonomy" id="2835041"/>
    <lineage>
        <taxon>Bacteria</taxon>
        <taxon>Pseudomonadati</taxon>
        <taxon>Bdellovibrionota</taxon>
        <taxon>Bdellovibrionia</taxon>
        <taxon>Bdellovibrionales</taxon>
        <taxon>Pseudobdellovibrionaceae</taxon>
        <taxon>Bdellovibrio</taxon>
    </lineage>
</organism>
<gene>
    <name evidence="2" type="ORF">MNR06_06155</name>
</gene>
<evidence type="ECO:0000313" key="2">
    <source>
        <dbReference type="EMBL" id="UOF02533.1"/>
    </source>
</evidence>
<keyword evidence="3" id="KW-1185">Reference proteome</keyword>
<evidence type="ECO:0000313" key="3">
    <source>
        <dbReference type="Proteomes" id="UP000830116"/>
    </source>
</evidence>
<proteinExistence type="predicted"/>
<sequence length="123" mass="14266">MEKETMEVGKKLVDFCKRGENMKAVESLYDSNIESIEAEEMPNYPAQMRGIENIKRKNKDWAENNVVHAVEVEGPFPAGDRFAVLYKFDATNKKSNQKMHFEEVALYSVKDGKIVKEEFFYSM</sequence>
<evidence type="ECO:0000259" key="1">
    <source>
        <dbReference type="Pfam" id="PF20409"/>
    </source>
</evidence>
<name>A0ABY4CG50_9BACT</name>
<reference evidence="2" key="1">
    <citation type="submission" date="2022-03" db="EMBL/GenBank/DDBJ databases">
        <title>Genome Identification and Characterization of new species Bdellovibrio reynosense LBG001 sp. nov. from a Mexico soil sample.</title>
        <authorList>
            <person name="Camilli A."/>
            <person name="Ajao Y."/>
            <person name="Guo X."/>
        </authorList>
    </citation>
    <scope>NUCLEOTIDE SEQUENCE</scope>
    <source>
        <strain evidence="2">LBG001</strain>
    </source>
</reference>
<dbReference type="Gene3D" id="3.10.450.50">
    <property type="match status" value="1"/>
</dbReference>
<dbReference type="RefSeq" id="WP_243540131.1">
    <property type="nucleotide sequence ID" value="NZ_CP093442.1"/>
</dbReference>
<accession>A0ABY4CG50</accession>
<dbReference type="SUPFAM" id="SSF54427">
    <property type="entry name" value="NTF2-like"/>
    <property type="match status" value="1"/>
</dbReference>
<dbReference type="Pfam" id="PF20409">
    <property type="entry name" value="SnoaL_5"/>
    <property type="match status" value="1"/>
</dbReference>
<dbReference type="EMBL" id="CP093442">
    <property type="protein sequence ID" value="UOF02533.1"/>
    <property type="molecule type" value="Genomic_DNA"/>
</dbReference>
<protein>
    <submittedName>
        <fullName evidence="2">Nuclear transport factor 2 family protein</fullName>
    </submittedName>
</protein>